<sequence length="675" mass="72445">MSTYPHLLAPLDLGFTTLRNRVIMGSMHTGLEDRFYHYGKLAAFYRERARGGVGLIVTGGISPNRQGWLLPFGGTLNFIGDVFNHRKVTRAVHEEGGKIVMQILHAGRYGYQPFVVSASSKKSPISPFRPRALTERGIECTISAYVRCARLAQQAGYDGVEVMGSEGYLLNQFLCARTNLRTDRWGGEIANRMRLAVEIVRRIRAAVGRDFIIMYRHSLLDLVEGGNTWDEVVTVAKALEQAGVTILNSGYGWHEARVPTIVTSVPRAAFASVAGRLRREVGIPVVASNRINMPQEADAILARGDCDLVSMARPFLADPDFVAKAAAGRSDEINTCIACNQACLDHTFANKRASCLVNPRACHETELVYAKKAVPKKVAVVGAGPAGLSAATVAAECGHQVTLFDAAPRVGGQFRVAMQIPGKEEFAETIRYFERRLALLNVDVRLGQRLTREQLLAGGFDEVIVATGIKVRLPAIPGISHPSVLTYLDVLRDKAPVGQRVAVIGAGGIGFDVSEYLLHDPAHPLPQPIAAWAGEWGVDLNAATGGSLAPAQPAEPVRQLFLLQRKASKVGAGLGKTSGWVHRAALARNGVCMLAGVTYDKIDEQGLHITIGGVPRLLAVDNVIICAGQDSLVELMPAPGAQGGPRFHVIGGAALAAELDAKRAIREGAALAARL</sequence>
<dbReference type="GO" id="GO:0033543">
    <property type="term" value="P:fatty acid beta-oxidation, unsaturated, even number, reductase/isomerase pathway"/>
    <property type="evidence" value="ECO:0007669"/>
    <property type="project" value="TreeGrafter"/>
</dbReference>
<evidence type="ECO:0000313" key="12">
    <source>
        <dbReference type="EMBL" id="OBV39424.1"/>
    </source>
</evidence>
<evidence type="ECO:0000259" key="10">
    <source>
        <dbReference type="Pfam" id="PF00724"/>
    </source>
</evidence>
<dbReference type="InterPro" id="IPR023753">
    <property type="entry name" value="FAD/NAD-binding_dom"/>
</dbReference>
<keyword evidence="5" id="KW-0288">FMN</keyword>
<keyword evidence="6" id="KW-0479">Metal-binding</keyword>
<keyword evidence="9" id="KW-0411">Iron-sulfur</keyword>
<dbReference type="GO" id="GO:0010181">
    <property type="term" value="F:FMN binding"/>
    <property type="evidence" value="ECO:0007669"/>
    <property type="project" value="InterPro"/>
</dbReference>
<accession>A0A1A7C333</accession>
<feature type="domain" description="NADH:flavin oxidoreductase/NADH oxidase N-terminal" evidence="10">
    <location>
        <begin position="7"/>
        <end position="332"/>
    </location>
</feature>
<comment type="cofactor">
    <cofactor evidence="2">
        <name>[4Fe-4S] cluster</name>
        <dbReference type="ChEBI" id="CHEBI:49883"/>
    </cofactor>
</comment>
<dbReference type="CDD" id="cd02930">
    <property type="entry name" value="DCR_FMN"/>
    <property type="match status" value="1"/>
</dbReference>
<dbReference type="SUPFAM" id="SSF51905">
    <property type="entry name" value="FAD/NAD(P)-binding domain"/>
    <property type="match status" value="1"/>
</dbReference>
<evidence type="ECO:0000256" key="5">
    <source>
        <dbReference type="ARBA" id="ARBA00022643"/>
    </source>
</evidence>
<dbReference type="OrthoDB" id="8521686at2"/>
<gene>
    <name evidence="12" type="ORF">ASR47_101013</name>
</gene>
<dbReference type="AlphaFoldDB" id="A0A1A7C333"/>
<reference evidence="12 13" key="1">
    <citation type="submission" date="2016-04" db="EMBL/GenBank/DDBJ databases">
        <title>Draft genome sequence of Janthinobacterium psychrotolerans sp. nov., isolated from freshwater sediments in Denmark.</title>
        <authorList>
            <person name="Gong X."/>
            <person name="Skrivergaard S."/>
            <person name="Korsgaard B.S."/>
            <person name="Schreiber L."/>
            <person name="Marshall I.P."/>
            <person name="Finster K."/>
            <person name="Schramm A."/>
        </authorList>
    </citation>
    <scope>NUCLEOTIDE SEQUENCE [LARGE SCALE GENOMIC DNA]</scope>
    <source>
        <strain evidence="12 13">S3-2</strain>
    </source>
</reference>
<feature type="domain" description="FAD/NAD(P)-binding" evidence="11">
    <location>
        <begin position="376"/>
        <end position="631"/>
    </location>
</feature>
<comment type="cofactor">
    <cofactor evidence="1">
        <name>FMN</name>
        <dbReference type="ChEBI" id="CHEBI:58210"/>
    </cofactor>
</comment>
<dbReference type="SUPFAM" id="SSF51395">
    <property type="entry name" value="FMN-linked oxidoreductases"/>
    <property type="match status" value="1"/>
</dbReference>
<dbReference type="GO" id="GO:0008670">
    <property type="term" value="F:2,4-dienoyl-CoA reductase (NADPH) activity"/>
    <property type="evidence" value="ECO:0007669"/>
    <property type="project" value="UniProtKB-EC"/>
</dbReference>
<evidence type="ECO:0000313" key="13">
    <source>
        <dbReference type="Proteomes" id="UP000092713"/>
    </source>
</evidence>
<dbReference type="InterPro" id="IPR036188">
    <property type="entry name" value="FAD/NAD-bd_sf"/>
</dbReference>
<proteinExistence type="inferred from homology"/>
<dbReference type="EC" id="1.3.1.34" evidence="12"/>
<dbReference type="GO" id="GO:0051536">
    <property type="term" value="F:iron-sulfur cluster binding"/>
    <property type="evidence" value="ECO:0007669"/>
    <property type="project" value="UniProtKB-KW"/>
</dbReference>
<dbReference type="FunFam" id="3.20.20.70:FF:000082">
    <property type="entry name" value="NADPH-dependent 2,4-dienoyl-CoA reductase"/>
    <property type="match status" value="1"/>
</dbReference>
<evidence type="ECO:0000256" key="7">
    <source>
        <dbReference type="ARBA" id="ARBA00023002"/>
    </source>
</evidence>
<keyword evidence="7 12" id="KW-0560">Oxidoreductase</keyword>
<keyword evidence="4" id="KW-0285">Flavoprotein</keyword>
<evidence type="ECO:0000256" key="6">
    <source>
        <dbReference type="ARBA" id="ARBA00022723"/>
    </source>
</evidence>
<dbReference type="Pfam" id="PF07992">
    <property type="entry name" value="Pyr_redox_2"/>
    <property type="match status" value="1"/>
</dbReference>
<dbReference type="Pfam" id="PF00724">
    <property type="entry name" value="Oxidored_FMN"/>
    <property type="match status" value="1"/>
</dbReference>
<comment type="caution">
    <text evidence="12">The sequence shown here is derived from an EMBL/GenBank/DDBJ whole genome shotgun (WGS) entry which is preliminary data.</text>
</comment>
<dbReference type="PANTHER" id="PTHR42917">
    <property type="entry name" value="2,4-DIENOYL-COA REDUCTASE"/>
    <property type="match status" value="1"/>
</dbReference>
<dbReference type="PRINTS" id="PR00469">
    <property type="entry name" value="PNDRDTASEII"/>
</dbReference>
<dbReference type="Gene3D" id="3.40.50.720">
    <property type="entry name" value="NAD(P)-binding Rossmann-like Domain"/>
    <property type="match status" value="1"/>
</dbReference>
<keyword evidence="13" id="KW-1185">Reference proteome</keyword>
<evidence type="ECO:0000256" key="8">
    <source>
        <dbReference type="ARBA" id="ARBA00023004"/>
    </source>
</evidence>
<dbReference type="Gene3D" id="3.20.20.70">
    <property type="entry name" value="Aldolase class I"/>
    <property type="match status" value="1"/>
</dbReference>
<comment type="similarity">
    <text evidence="3">In the N-terminal section; belongs to the NADH:flavin oxidoreductase/NADH oxidase family.</text>
</comment>
<dbReference type="EMBL" id="LOCQ01000053">
    <property type="protein sequence ID" value="OBV39424.1"/>
    <property type="molecule type" value="Genomic_DNA"/>
</dbReference>
<evidence type="ECO:0000256" key="4">
    <source>
        <dbReference type="ARBA" id="ARBA00022630"/>
    </source>
</evidence>
<organism evidence="12 13">
    <name type="scientific">Janthinobacterium psychrotolerans</name>
    <dbReference type="NCBI Taxonomy" id="1747903"/>
    <lineage>
        <taxon>Bacteria</taxon>
        <taxon>Pseudomonadati</taxon>
        <taxon>Pseudomonadota</taxon>
        <taxon>Betaproteobacteria</taxon>
        <taxon>Burkholderiales</taxon>
        <taxon>Oxalobacteraceae</taxon>
        <taxon>Janthinobacterium</taxon>
    </lineage>
</organism>
<dbReference type="GO" id="GO:0046872">
    <property type="term" value="F:metal ion binding"/>
    <property type="evidence" value="ECO:0007669"/>
    <property type="project" value="UniProtKB-KW"/>
</dbReference>
<evidence type="ECO:0000256" key="1">
    <source>
        <dbReference type="ARBA" id="ARBA00001917"/>
    </source>
</evidence>
<dbReference type="Proteomes" id="UP000092713">
    <property type="component" value="Unassembled WGS sequence"/>
</dbReference>
<protein>
    <submittedName>
        <fullName evidence="12">2,4-dienoyl-CoA reductase (NADPH2)</fullName>
        <ecNumber evidence="12">1.3.1.34</ecNumber>
    </submittedName>
</protein>
<evidence type="ECO:0000259" key="11">
    <source>
        <dbReference type="Pfam" id="PF07992"/>
    </source>
</evidence>
<dbReference type="RefSeq" id="WP_065307778.1">
    <property type="nucleotide sequence ID" value="NZ_LOCQ01000053.1"/>
</dbReference>
<evidence type="ECO:0000256" key="3">
    <source>
        <dbReference type="ARBA" id="ARBA00011048"/>
    </source>
</evidence>
<name>A0A1A7C333_9BURK</name>
<evidence type="ECO:0000256" key="2">
    <source>
        <dbReference type="ARBA" id="ARBA00001966"/>
    </source>
</evidence>
<dbReference type="InterPro" id="IPR013785">
    <property type="entry name" value="Aldolase_TIM"/>
</dbReference>
<keyword evidence="8" id="KW-0408">Iron</keyword>
<dbReference type="PRINTS" id="PR00368">
    <property type="entry name" value="FADPNR"/>
</dbReference>
<dbReference type="PATRIC" id="fig|1747903.4.peg.3021"/>
<dbReference type="InterPro" id="IPR051793">
    <property type="entry name" value="NADH:flavin_oxidoreductase"/>
</dbReference>
<dbReference type="Gene3D" id="3.50.50.60">
    <property type="entry name" value="FAD/NAD(P)-binding domain"/>
    <property type="match status" value="1"/>
</dbReference>
<dbReference type="STRING" id="1747903.ASR47_101013"/>
<evidence type="ECO:0000256" key="9">
    <source>
        <dbReference type="ARBA" id="ARBA00023014"/>
    </source>
</evidence>
<dbReference type="SUPFAM" id="SSF51971">
    <property type="entry name" value="Nucleotide-binding domain"/>
    <property type="match status" value="1"/>
</dbReference>
<dbReference type="PANTHER" id="PTHR42917:SF2">
    <property type="entry name" value="2,4-DIENOYL-COA REDUCTASE [(2E)-ENOYL-COA-PRODUCING]"/>
    <property type="match status" value="1"/>
</dbReference>
<dbReference type="InterPro" id="IPR001155">
    <property type="entry name" value="OxRdtase_FMN_N"/>
</dbReference>